<comment type="caution">
    <text evidence="1">The sequence shown here is derived from an EMBL/GenBank/DDBJ whole genome shotgun (WGS) entry which is preliminary data.</text>
</comment>
<dbReference type="AlphaFoldDB" id="A0A4Q7ZFI7"/>
<dbReference type="SUPFAM" id="SSF48452">
    <property type="entry name" value="TPR-like"/>
    <property type="match status" value="1"/>
</dbReference>
<accession>A0A4Q7ZFI7</accession>
<evidence type="ECO:0000313" key="1">
    <source>
        <dbReference type="EMBL" id="RZU49488.1"/>
    </source>
</evidence>
<dbReference type="OrthoDB" id="3213425at2"/>
<name>A0A4Q7ZFI7_9ACTN</name>
<gene>
    <name evidence="1" type="ORF">EV385_1238</name>
</gene>
<keyword evidence="2" id="KW-1185">Reference proteome</keyword>
<sequence>MVTFGQAARPIRGLVASADSGGEPWKLDDGIWRPRDSDRLAAAVQATKPMAENARTLAHMWLIAEPPQVTATRAGRRIGVSQARDVEKRVHQLRQLDDYVGGQDTHAMVAAELVATAALLRDAAYTEEVGRRLLVAIGELAQVAGWVTSDAGHHAEAERYYLAGIRAAHAGGDAAGAANNLSSLAYQVANVGDAREAVTIAKSACVGARRAASATVRALLAERVAWAEARAGDAAAAERALGTVEEQYEHRRPADDPIWVYWLDEGEIDIMAGRVWTQLRRPLRAVPILERATAGYGEETGRETGLYLTWLAESLLQANEVERAAEAATRALRLSRKAGSSRVTERLLLLRAKLAEFPGVAEVDAFQEEAGVEG</sequence>
<protein>
    <recommendedName>
        <fullName evidence="3">Transcriptional regulator</fullName>
    </recommendedName>
</protein>
<evidence type="ECO:0000313" key="2">
    <source>
        <dbReference type="Proteomes" id="UP000292564"/>
    </source>
</evidence>
<dbReference type="EMBL" id="SHKY01000001">
    <property type="protein sequence ID" value="RZU49488.1"/>
    <property type="molecule type" value="Genomic_DNA"/>
</dbReference>
<reference evidence="1 2" key="1">
    <citation type="submission" date="2019-02" db="EMBL/GenBank/DDBJ databases">
        <title>Sequencing the genomes of 1000 actinobacteria strains.</title>
        <authorList>
            <person name="Klenk H.-P."/>
        </authorList>
    </citation>
    <scope>NUCLEOTIDE SEQUENCE [LARGE SCALE GENOMIC DNA]</scope>
    <source>
        <strain evidence="1 2">DSM 45162</strain>
    </source>
</reference>
<organism evidence="1 2">
    <name type="scientific">Krasilnikovia cinnamomea</name>
    <dbReference type="NCBI Taxonomy" id="349313"/>
    <lineage>
        <taxon>Bacteria</taxon>
        <taxon>Bacillati</taxon>
        <taxon>Actinomycetota</taxon>
        <taxon>Actinomycetes</taxon>
        <taxon>Micromonosporales</taxon>
        <taxon>Micromonosporaceae</taxon>
        <taxon>Krasilnikovia</taxon>
    </lineage>
</organism>
<dbReference type="RefSeq" id="WP_130508556.1">
    <property type="nucleotide sequence ID" value="NZ_SHKY01000001.1"/>
</dbReference>
<proteinExistence type="predicted"/>
<dbReference type="InterPro" id="IPR011990">
    <property type="entry name" value="TPR-like_helical_dom_sf"/>
</dbReference>
<evidence type="ECO:0008006" key="3">
    <source>
        <dbReference type="Google" id="ProtNLM"/>
    </source>
</evidence>
<dbReference type="Proteomes" id="UP000292564">
    <property type="component" value="Unassembled WGS sequence"/>
</dbReference>